<accession>A0A418YYJ6</accession>
<proteinExistence type="inferred from homology"/>
<sequence>MTATERTLVYATSRPSLLNGYSLEMTIKECAALDAVAADLVPGTSVAIAFLPGEALESRIAVAGYVRSLGLEPKVHLPARRIQSEAQLARLLEALAETADLKQVLVIAGDADVPIGPFADALSVIQTGLLEASGIDRVSIGGHPEGHPAMDQHGCDDWLARKIDAIVLRGMAPDIVTQFGFDADAMLDWLHRLRGMGISVPVALGVPGPTSARKLIAFAARCGVGASTSVLRKYGLSLTALMRTSGPDRMVDRLSSGLSADAGGRVTLHFYPFGGLDKTADWINARQP</sequence>
<dbReference type="PANTHER" id="PTHR45754">
    <property type="entry name" value="METHYLENETETRAHYDROFOLATE REDUCTASE"/>
    <property type="match status" value="1"/>
</dbReference>
<comment type="pathway">
    <text evidence="7">Amino-acid biosynthesis; L-methionine biosynthesis via de novo pathway.</text>
</comment>
<name>A0A418YYJ6_9SPHN</name>
<protein>
    <recommendedName>
        <fullName evidence="9">Methylenetetrahydrofolate reductase</fullName>
    </recommendedName>
</protein>
<comment type="pathway">
    <text evidence="2 9">One-carbon metabolism; tetrahydrofolate interconversion.</text>
</comment>
<comment type="catalytic activity">
    <reaction evidence="8">
        <text>(6S)-5-methyl-5,6,7,8-tetrahydrofolate + NAD(+) = (6R)-5,10-methylene-5,6,7,8-tetrahydrofolate + NADH + H(+)</text>
        <dbReference type="Rhea" id="RHEA:19821"/>
        <dbReference type="ChEBI" id="CHEBI:15378"/>
        <dbReference type="ChEBI" id="CHEBI:15636"/>
        <dbReference type="ChEBI" id="CHEBI:18608"/>
        <dbReference type="ChEBI" id="CHEBI:57540"/>
        <dbReference type="ChEBI" id="CHEBI:57945"/>
        <dbReference type="EC" id="1.5.1.54"/>
    </reaction>
    <physiologicalReaction direction="right-to-left" evidence="8">
        <dbReference type="Rhea" id="RHEA:19823"/>
    </physiologicalReaction>
</comment>
<dbReference type="Pfam" id="PF02219">
    <property type="entry name" value="MTHFR"/>
    <property type="match status" value="1"/>
</dbReference>
<organism evidence="10 11">
    <name type="scientific">Sphingobium terrigena</name>
    <dbReference type="NCBI Taxonomy" id="2304063"/>
    <lineage>
        <taxon>Bacteria</taxon>
        <taxon>Pseudomonadati</taxon>
        <taxon>Pseudomonadota</taxon>
        <taxon>Alphaproteobacteria</taxon>
        <taxon>Sphingomonadales</taxon>
        <taxon>Sphingomonadaceae</taxon>
        <taxon>Sphingobium</taxon>
    </lineage>
</organism>
<dbReference type="OrthoDB" id="9812555at2"/>
<keyword evidence="11" id="KW-1185">Reference proteome</keyword>
<dbReference type="RefSeq" id="WP_119743625.1">
    <property type="nucleotide sequence ID" value="NZ_QVRA01000001.1"/>
</dbReference>
<dbReference type="GO" id="GO:0071949">
    <property type="term" value="F:FAD binding"/>
    <property type="evidence" value="ECO:0007669"/>
    <property type="project" value="TreeGrafter"/>
</dbReference>
<dbReference type="Gene3D" id="3.20.20.220">
    <property type="match status" value="1"/>
</dbReference>
<dbReference type="EMBL" id="QVRA01000001">
    <property type="protein sequence ID" value="RJG57905.1"/>
    <property type="molecule type" value="Genomic_DNA"/>
</dbReference>
<comment type="cofactor">
    <cofactor evidence="1 9">
        <name>FAD</name>
        <dbReference type="ChEBI" id="CHEBI:57692"/>
    </cofactor>
</comment>
<comment type="caution">
    <text evidence="10">The sequence shown here is derived from an EMBL/GenBank/DDBJ whole genome shotgun (WGS) entry which is preliminary data.</text>
</comment>
<keyword evidence="6 9" id="KW-0560">Oxidoreductase</keyword>
<keyword evidence="5 9" id="KW-0274">FAD</keyword>
<evidence type="ECO:0000313" key="10">
    <source>
        <dbReference type="EMBL" id="RJG57905.1"/>
    </source>
</evidence>
<evidence type="ECO:0000256" key="4">
    <source>
        <dbReference type="ARBA" id="ARBA00022630"/>
    </source>
</evidence>
<evidence type="ECO:0000256" key="8">
    <source>
        <dbReference type="ARBA" id="ARBA00048628"/>
    </source>
</evidence>
<evidence type="ECO:0000256" key="6">
    <source>
        <dbReference type="ARBA" id="ARBA00023002"/>
    </source>
</evidence>
<gene>
    <name evidence="10" type="ORF">D0Z70_01455</name>
</gene>
<evidence type="ECO:0000313" key="11">
    <source>
        <dbReference type="Proteomes" id="UP000283469"/>
    </source>
</evidence>
<dbReference type="InterPro" id="IPR029041">
    <property type="entry name" value="FAD-linked_oxidoreductase-like"/>
</dbReference>
<evidence type="ECO:0000256" key="7">
    <source>
        <dbReference type="ARBA" id="ARBA00034478"/>
    </source>
</evidence>
<dbReference type="SUPFAM" id="SSF51730">
    <property type="entry name" value="FAD-linked oxidoreductase"/>
    <property type="match status" value="1"/>
</dbReference>
<dbReference type="AlphaFoldDB" id="A0A418YYJ6"/>
<dbReference type="GO" id="GO:0005829">
    <property type="term" value="C:cytosol"/>
    <property type="evidence" value="ECO:0007669"/>
    <property type="project" value="TreeGrafter"/>
</dbReference>
<keyword evidence="4 9" id="KW-0285">Flavoprotein</keyword>
<evidence type="ECO:0000256" key="2">
    <source>
        <dbReference type="ARBA" id="ARBA00004777"/>
    </source>
</evidence>
<dbReference type="UniPathway" id="UPA00193"/>
<dbReference type="InterPro" id="IPR003171">
    <property type="entry name" value="Mehydrof_redctse-like"/>
</dbReference>
<evidence type="ECO:0000256" key="5">
    <source>
        <dbReference type="ARBA" id="ARBA00022827"/>
    </source>
</evidence>
<dbReference type="GO" id="GO:0035999">
    <property type="term" value="P:tetrahydrofolate interconversion"/>
    <property type="evidence" value="ECO:0007669"/>
    <property type="project" value="UniProtKB-UniPathway"/>
</dbReference>
<dbReference type="GO" id="GO:0009086">
    <property type="term" value="P:methionine biosynthetic process"/>
    <property type="evidence" value="ECO:0007669"/>
    <property type="project" value="TreeGrafter"/>
</dbReference>
<dbReference type="PANTHER" id="PTHR45754:SF3">
    <property type="entry name" value="METHYLENETETRAHYDROFOLATE REDUCTASE (NADPH)"/>
    <property type="match status" value="1"/>
</dbReference>
<dbReference type="Proteomes" id="UP000283469">
    <property type="component" value="Unassembled WGS sequence"/>
</dbReference>
<reference evidence="10 11" key="1">
    <citation type="submission" date="2018-08" db="EMBL/GenBank/DDBJ databases">
        <title>Sphingobium sp. EO9.</title>
        <authorList>
            <person name="Park Y."/>
            <person name="Kim K.H."/>
            <person name="Jeon C.O."/>
        </authorList>
    </citation>
    <scope>NUCLEOTIDE SEQUENCE [LARGE SCALE GENOMIC DNA]</scope>
    <source>
        <strain evidence="10 11">EO9</strain>
    </source>
</reference>
<evidence type="ECO:0000256" key="3">
    <source>
        <dbReference type="ARBA" id="ARBA00006743"/>
    </source>
</evidence>
<comment type="similarity">
    <text evidence="3 9">Belongs to the methylenetetrahydrofolate reductase family.</text>
</comment>
<evidence type="ECO:0000256" key="1">
    <source>
        <dbReference type="ARBA" id="ARBA00001974"/>
    </source>
</evidence>
<dbReference type="GO" id="GO:0106312">
    <property type="term" value="F:methylenetetrahydrofolate reductase (NADH) activity"/>
    <property type="evidence" value="ECO:0007669"/>
    <property type="project" value="UniProtKB-EC"/>
</dbReference>
<evidence type="ECO:0000256" key="9">
    <source>
        <dbReference type="RuleBase" id="RU003862"/>
    </source>
</evidence>